<evidence type="ECO:0000256" key="2">
    <source>
        <dbReference type="SAM" id="SignalP"/>
    </source>
</evidence>
<feature type="signal peptide" evidence="2">
    <location>
        <begin position="1"/>
        <end position="22"/>
    </location>
</feature>
<comment type="caution">
    <text evidence="3">The sequence shown here is derived from an EMBL/GenBank/DDBJ whole genome shotgun (WGS) entry which is preliminary data.</text>
</comment>
<accession>A0A2P6VFM3</accession>
<dbReference type="OrthoDB" id="513870at2759"/>
<dbReference type="EMBL" id="LHPF02000009">
    <property type="protein sequence ID" value="PSC72890.1"/>
    <property type="molecule type" value="Genomic_DNA"/>
</dbReference>
<feature type="compositionally biased region" description="Gly residues" evidence="1">
    <location>
        <begin position="423"/>
        <end position="439"/>
    </location>
</feature>
<dbReference type="InterPro" id="IPR053283">
    <property type="entry name" value="TUNICAMYCIN_INDUCED_1"/>
</dbReference>
<evidence type="ECO:0000313" key="3">
    <source>
        <dbReference type="EMBL" id="PSC72890.1"/>
    </source>
</evidence>
<organism evidence="3 4">
    <name type="scientific">Micractinium conductrix</name>
    <dbReference type="NCBI Taxonomy" id="554055"/>
    <lineage>
        <taxon>Eukaryota</taxon>
        <taxon>Viridiplantae</taxon>
        <taxon>Chlorophyta</taxon>
        <taxon>core chlorophytes</taxon>
        <taxon>Trebouxiophyceae</taxon>
        <taxon>Chlorellales</taxon>
        <taxon>Chlorellaceae</taxon>
        <taxon>Chlorella clade</taxon>
        <taxon>Micractinium</taxon>
    </lineage>
</organism>
<proteinExistence type="predicted"/>
<dbReference type="PANTHER" id="PTHR34454">
    <property type="entry name" value="TUNICAMYCIN INDUCED PROTEIN"/>
    <property type="match status" value="1"/>
</dbReference>
<gene>
    <name evidence="3" type="ORF">C2E20_3914</name>
</gene>
<protein>
    <submittedName>
        <fullName evidence="3">TUNICAMYCIN INDUCED 1 isoform B</fullName>
    </submittedName>
</protein>
<dbReference type="PANTHER" id="PTHR34454:SF2">
    <property type="entry name" value="PROTEIN TUNICAMYCIN INDUCED 1"/>
    <property type="match status" value="1"/>
</dbReference>
<evidence type="ECO:0000313" key="4">
    <source>
        <dbReference type="Proteomes" id="UP000239649"/>
    </source>
</evidence>
<keyword evidence="2" id="KW-0732">Signal</keyword>
<dbReference type="Proteomes" id="UP000239649">
    <property type="component" value="Unassembled WGS sequence"/>
</dbReference>
<feature type="region of interest" description="Disordered" evidence="1">
    <location>
        <begin position="402"/>
        <end position="439"/>
    </location>
</feature>
<keyword evidence="4" id="KW-1185">Reference proteome</keyword>
<name>A0A2P6VFM3_9CHLO</name>
<feature type="chain" id="PRO_5015159371" evidence="2">
    <location>
        <begin position="23"/>
        <end position="532"/>
    </location>
</feature>
<reference evidence="3 4" key="1">
    <citation type="journal article" date="2018" name="Plant J.">
        <title>Genome sequences of Chlorella sorokiniana UTEX 1602 and Micractinium conductrix SAG 241.80: implications to maltose excretion by a green alga.</title>
        <authorList>
            <person name="Arriola M.B."/>
            <person name="Velmurugan N."/>
            <person name="Zhang Y."/>
            <person name="Plunkett M.H."/>
            <person name="Hondzo H."/>
            <person name="Barney B.M."/>
        </authorList>
    </citation>
    <scope>NUCLEOTIDE SEQUENCE [LARGE SCALE GENOMIC DNA]</scope>
    <source>
        <strain evidence="3 4">SAG 241.80</strain>
    </source>
</reference>
<dbReference type="AlphaFoldDB" id="A0A2P6VFM3"/>
<evidence type="ECO:0000256" key="1">
    <source>
        <dbReference type="SAM" id="MobiDB-lite"/>
    </source>
</evidence>
<sequence>MAGALTALTLATLLCGAPAAAAAAAAGTPDELSTELAVLASEGDAAALWRRATASAADAVVEALRKQDPSLSVELKGADLEELRIWHGQTVSLGLEADGQRYKFMVQSEPEWRRLASVLGAAEGGLLPRGDWDSLDRDWLSPVSHGSLLPEFALEGPVDIYLAQPTALQLYLPHASDAGAVRRVLLREGAAVLVRGARSVRLRRNLDLPAISLSEFAGIVAADAAEQQPLGMMHLLTGVRSAAQAHWNASHPEQSLGLVALELDLSPRGAALAAAPGPAGAPSRLRVRRVGAGAIELLARDGAAAATAAAAGEAGEGAVALPSDLAGGADGGGAWPLQSVHPSHLQLLRQVVASRLFQGGGGSGGMRLAADVQLRLVETEAEATTLLQVQLELERRPRLLQGKQQAGAAGSEGKQQWQASSGGAAGGGGAGGGEAAPVAAGGGKRSAAAVLAALDEPPGVLEVMRGAGKLGPHETWAATVQVRGDAARGTLRFEPLHLQRVDASADTVQFAPHAFQALLGLANVTGVEVLAM</sequence>